<name>A0A6I3N371_9FIRM</name>
<dbReference type="AlphaFoldDB" id="A0A6I3N371"/>
<dbReference type="RefSeq" id="WP_039930829.1">
    <property type="nucleotide sequence ID" value="NZ_JADMYN010000001.1"/>
</dbReference>
<accession>A0A6I3N371</accession>
<dbReference type="EMBL" id="WMQV01000001">
    <property type="protein sequence ID" value="MTL93086.1"/>
    <property type="molecule type" value="Genomic_DNA"/>
</dbReference>
<sequence>MISTQKRIAKITNELISFFFTLDATNISVQINEQDSQFELLLSCNYNVEKSDRLKDLSYYLQTNRQVEMEECYWELAGEGCKDFELALIGMMTDSFKMEINQNLLNLKLYKNKA</sequence>
<comment type="caution">
    <text evidence="1">The sequence shown here is derived from an EMBL/GenBank/DDBJ whole genome shotgun (WGS) entry which is preliminary data.</text>
</comment>
<reference evidence="1" key="1">
    <citation type="journal article" date="2019" name="Nat. Med.">
        <title>A library of human gut bacterial isolates paired with longitudinal multiomics data enables mechanistic microbiome research.</title>
        <authorList>
            <person name="Poyet M."/>
            <person name="Groussin M."/>
            <person name="Gibbons S.M."/>
            <person name="Avila-Pacheco J."/>
            <person name="Jiang X."/>
            <person name="Kearney S.M."/>
            <person name="Perrotta A.R."/>
            <person name="Berdy B."/>
            <person name="Zhao S."/>
            <person name="Lieberman T.D."/>
            <person name="Swanson P.K."/>
            <person name="Smith M."/>
            <person name="Roesemann S."/>
            <person name="Alexander J.E."/>
            <person name="Rich S.A."/>
            <person name="Livny J."/>
            <person name="Vlamakis H."/>
            <person name="Clish C."/>
            <person name="Bullock K."/>
            <person name="Deik A."/>
            <person name="Scott J."/>
            <person name="Pierce K.A."/>
            <person name="Xavier R.J."/>
            <person name="Alm E.J."/>
        </authorList>
    </citation>
    <scope>NUCLEOTIDE SEQUENCE</scope>
    <source>
        <strain evidence="1">BIOML-A179</strain>
    </source>
</reference>
<evidence type="ECO:0000313" key="1">
    <source>
        <dbReference type="EMBL" id="MTL93086.1"/>
    </source>
</evidence>
<protein>
    <submittedName>
        <fullName evidence="1">Uncharacterized protein</fullName>
    </submittedName>
</protein>
<gene>
    <name evidence="1" type="ORF">GMA64_00910</name>
</gene>
<proteinExistence type="predicted"/>
<organism evidence="1">
    <name type="scientific">Turicibacter sanguinis</name>
    <dbReference type="NCBI Taxonomy" id="154288"/>
    <lineage>
        <taxon>Bacteria</taxon>
        <taxon>Bacillati</taxon>
        <taxon>Bacillota</taxon>
        <taxon>Erysipelotrichia</taxon>
        <taxon>Erysipelotrichales</taxon>
        <taxon>Turicibacteraceae</taxon>
        <taxon>Turicibacter</taxon>
    </lineage>
</organism>